<feature type="transmembrane region" description="Helical" evidence="7">
    <location>
        <begin position="37"/>
        <end position="58"/>
    </location>
</feature>
<evidence type="ECO:0000256" key="2">
    <source>
        <dbReference type="ARBA" id="ARBA00022448"/>
    </source>
</evidence>
<feature type="transmembrane region" description="Helical" evidence="7">
    <location>
        <begin position="121"/>
        <end position="145"/>
    </location>
</feature>
<dbReference type="PANTHER" id="PTHR36838">
    <property type="entry name" value="AUXIN EFFLUX CARRIER FAMILY PROTEIN"/>
    <property type="match status" value="1"/>
</dbReference>
<comment type="caution">
    <text evidence="8">The sequence shown here is derived from an EMBL/GenBank/DDBJ whole genome shotgun (WGS) entry which is preliminary data.</text>
</comment>
<reference evidence="8" key="2">
    <citation type="journal article" date="2021" name="Microbiome">
        <title>Successional dynamics and alternative stable states in a saline activated sludge microbial community over 9 years.</title>
        <authorList>
            <person name="Wang Y."/>
            <person name="Ye J."/>
            <person name="Ju F."/>
            <person name="Liu L."/>
            <person name="Boyd J.A."/>
            <person name="Deng Y."/>
            <person name="Parks D.H."/>
            <person name="Jiang X."/>
            <person name="Yin X."/>
            <person name="Woodcroft B.J."/>
            <person name="Tyson G.W."/>
            <person name="Hugenholtz P."/>
            <person name="Polz M.F."/>
            <person name="Zhang T."/>
        </authorList>
    </citation>
    <scope>NUCLEOTIDE SEQUENCE</scope>
    <source>
        <strain evidence="8">HKST-UBA01</strain>
    </source>
</reference>
<evidence type="ECO:0000256" key="5">
    <source>
        <dbReference type="ARBA" id="ARBA00022989"/>
    </source>
</evidence>
<organism evidence="8 9">
    <name type="scientific">Eiseniibacteriota bacterium</name>
    <dbReference type="NCBI Taxonomy" id="2212470"/>
    <lineage>
        <taxon>Bacteria</taxon>
        <taxon>Candidatus Eiseniibacteriota</taxon>
    </lineage>
</organism>
<protein>
    <submittedName>
        <fullName evidence="8">AEC family transporter</fullName>
    </submittedName>
</protein>
<keyword evidence="5 7" id="KW-1133">Transmembrane helix</keyword>
<accession>A0A956RPE7</accession>
<evidence type="ECO:0000256" key="6">
    <source>
        <dbReference type="ARBA" id="ARBA00023136"/>
    </source>
</evidence>
<dbReference type="Pfam" id="PF03547">
    <property type="entry name" value="Mem_trans"/>
    <property type="match status" value="2"/>
</dbReference>
<dbReference type="EMBL" id="JAGQHR010000049">
    <property type="protein sequence ID" value="MCA9726614.1"/>
    <property type="molecule type" value="Genomic_DNA"/>
</dbReference>
<evidence type="ECO:0000256" key="1">
    <source>
        <dbReference type="ARBA" id="ARBA00004141"/>
    </source>
</evidence>
<dbReference type="GO" id="GO:0016020">
    <property type="term" value="C:membrane"/>
    <property type="evidence" value="ECO:0007669"/>
    <property type="project" value="UniProtKB-SubCell"/>
</dbReference>
<evidence type="ECO:0000313" key="8">
    <source>
        <dbReference type="EMBL" id="MCA9726614.1"/>
    </source>
</evidence>
<evidence type="ECO:0000256" key="4">
    <source>
        <dbReference type="ARBA" id="ARBA00022692"/>
    </source>
</evidence>
<dbReference type="GO" id="GO:0055085">
    <property type="term" value="P:transmembrane transport"/>
    <property type="evidence" value="ECO:0007669"/>
    <property type="project" value="InterPro"/>
</dbReference>
<evidence type="ECO:0000313" key="9">
    <source>
        <dbReference type="Proteomes" id="UP000697710"/>
    </source>
</evidence>
<feature type="transmembrane region" description="Helical" evidence="7">
    <location>
        <begin position="6"/>
        <end position="25"/>
    </location>
</feature>
<dbReference type="InterPro" id="IPR004776">
    <property type="entry name" value="Mem_transp_PIN-like"/>
</dbReference>
<keyword evidence="6 7" id="KW-0472">Membrane</keyword>
<comment type="subcellular location">
    <subcellularLocation>
        <location evidence="1">Membrane</location>
        <topology evidence="1">Multi-pass membrane protein</topology>
    </subcellularLocation>
</comment>
<dbReference type="AlphaFoldDB" id="A0A956RPE7"/>
<keyword evidence="2" id="KW-0813">Transport</keyword>
<keyword evidence="3" id="KW-1003">Cell membrane</keyword>
<feature type="transmembrane region" description="Helical" evidence="7">
    <location>
        <begin position="214"/>
        <end position="235"/>
    </location>
</feature>
<dbReference type="PANTHER" id="PTHR36838:SF1">
    <property type="entry name" value="SLR1864 PROTEIN"/>
    <property type="match status" value="1"/>
</dbReference>
<reference evidence="8" key="1">
    <citation type="submission" date="2020-04" db="EMBL/GenBank/DDBJ databases">
        <authorList>
            <person name="Zhang T."/>
        </authorList>
    </citation>
    <scope>NUCLEOTIDE SEQUENCE</scope>
    <source>
        <strain evidence="8">HKST-UBA01</strain>
    </source>
</reference>
<name>A0A956RPE7_UNCEI</name>
<feature type="transmembrane region" description="Helical" evidence="7">
    <location>
        <begin position="272"/>
        <end position="293"/>
    </location>
</feature>
<evidence type="ECO:0000256" key="7">
    <source>
        <dbReference type="SAM" id="Phobius"/>
    </source>
</evidence>
<gene>
    <name evidence="8" type="ORF">KC729_02960</name>
</gene>
<feature type="transmembrane region" description="Helical" evidence="7">
    <location>
        <begin position="241"/>
        <end position="260"/>
    </location>
</feature>
<feature type="transmembrane region" description="Helical" evidence="7">
    <location>
        <begin position="70"/>
        <end position="89"/>
    </location>
</feature>
<proteinExistence type="predicted"/>
<keyword evidence="4 7" id="KW-0812">Transmembrane</keyword>
<evidence type="ECO:0000256" key="3">
    <source>
        <dbReference type="ARBA" id="ARBA00022475"/>
    </source>
</evidence>
<dbReference type="Proteomes" id="UP000697710">
    <property type="component" value="Unassembled WGS sequence"/>
</dbReference>
<sequence>MTENVRIVLGSVIEVFGVVLVSYFYARRFRPDFTDVIRFVTADLVPCLVFTAILGSTVDAGEIRDATGATLIQIGTGLLLGWIVLRMLGWQDRRELLLPATFVNSANLPFPLLIANFGPEALSRGVICFMVTSTAVFSVGIAILYGKTQLRTALREPVLWATALALLCKAIDFQPPDIVLRVPHLAGQAAVPMMLVLLGESLSRIGLSSLREAVVVLIVRYGSGLLALWATLAWIRPEGELRRVLIVYALLPAAVINLVLARRVGRPSDGVASAVLLTTLASAILLPFLLAHLR</sequence>